<accession>A0ABV8UHX9</accession>
<keyword evidence="4 7" id="KW-0418">Kinase</keyword>
<dbReference type="PANTHER" id="PTHR10534:SF2">
    <property type="entry name" value="PYRIDOXAL KINASE"/>
    <property type="match status" value="1"/>
</dbReference>
<evidence type="ECO:0000313" key="8">
    <source>
        <dbReference type="Proteomes" id="UP001595799"/>
    </source>
</evidence>
<dbReference type="EC" id="2.7.1.35" evidence="1"/>
<gene>
    <name evidence="7" type="primary">pdxY</name>
    <name evidence="7" type="ORF">ACFOW6_01530</name>
</gene>
<keyword evidence="5" id="KW-0067">ATP-binding</keyword>
<comment type="caution">
    <text evidence="7">The sequence shown here is derived from an EMBL/GenBank/DDBJ whole genome shotgun (WGS) entry which is preliminary data.</text>
</comment>
<dbReference type="NCBIfam" id="TIGR00687">
    <property type="entry name" value="pyridox_kin"/>
    <property type="match status" value="1"/>
</dbReference>
<dbReference type="Pfam" id="PF08543">
    <property type="entry name" value="Phos_pyr_kin"/>
    <property type="match status" value="1"/>
</dbReference>
<dbReference type="CDD" id="cd01173">
    <property type="entry name" value="pyridoxal_pyridoxamine_kinase"/>
    <property type="match status" value="1"/>
</dbReference>
<dbReference type="PANTHER" id="PTHR10534">
    <property type="entry name" value="PYRIDOXAL KINASE"/>
    <property type="match status" value="1"/>
</dbReference>
<dbReference type="EMBL" id="JBHSCW010000001">
    <property type="protein sequence ID" value="MFC4350215.1"/>
    <property type="molecule type" value="Genomic_DNA"/>
</dbReference>
<dbReference type="SUPFAM" id="SSF53613">
    <property type="entry name" value="Ribokinase-like"/>
    <property type="match status" value="1"/>
</dbReference>
<keyword evidence="8" id="KW-1185">Reference proteome</keyword>
<reference evidence="8" key="1">
    <citation type="journal article" date="2019" name="Int. J. Syst. Evol. Microbiol.">
        <title>The Global Catalogue of Microorganisms (GCM) 10K type strain sequencing project: providing services to taxonomists for standard genome sequencing and annotation.</title>
        <authorList>
            <consortium name="The Broad Institute Genomics Platform"/>
            <consortium name="The Broad Institute Genome Sequencing Center for Infectious Disease"/>
            <person name="Wu L."/>
            <person name="Ma J."/>
        </authorList>
    </citation>
    <scope>NUCLEOTIDE SEQUENCE [LARGE SCALE GENOMIC DNA]</scope>
    <source>
        <strain evidence="8">CECT 8472</strain>
    </source>
</reference>
<dbReference type="NCBIfam" id="NF004398">
    <property type="entry name" value="PRK05756.1"/>
    <property type="match status" value="1"/>
</dbReference>
<sequence>MSILSVQSHVAYGYVGNRAAVFPLQRLGFDVWAVNTVQFSNHTGYGSWTGEIFSPEHISSVLSGIFERAPAEACDAVLSGYLGAAKLGETILSTVDRVRTARPDALYACDPVMGDVGRGIFVQPEIPEFMKNRAVPAADIITPNQFELELLTGESPSDLAHAIEAANKARALGPKVVLVTSLKTSETPEDSIEMLSVSDEGAWRVRTPMLPLDIPPNGAGDAVTALFLAHFLKTRSAPDSLAAMATAVFEIISATLEAGTRELQLIAAQDRFVAPRQPFTPEKVG</sequence>
<keyword evidence="2 7" id="KW-0808">Transferase</keyword>
<evidence type="ECO:0000313" key="7">
    <source>
        <dbReference type="EMBL" id="MFC4350215.1"/>
    </source>
</evidence>
<name>A0ABV8UHX9_9PROT</name>
<evidence type="ECO:0000256" key="4">
    <source>
        <dbReference type="ARBA" id="ARBA00022777"/>
    </source>
</evidence>
<protein>
    <recommendedName>
        <fullName evidence="1">pyridoxal kinase</fullName>
        <ecNumber evidence="1">2.7.1.35</ecNumber>
    </recommendedName>
</protein>
<dbReference type="GO" id="GO:0008478">
    <property type="term" value="F:pyridoxal kinase activity"/>
    <property type="evidence" value="ECO:0007669"/>
    <property type="project" value="UniProtKB-EC"/>
</dbReference>
<dbReference type="InterPro" id="IPR004625">
    <property type="entry name" value="PyrdxlKinase"/>
</dbReference>
<dbReference type="InterPro" id="IPR029056">
    <property type="entry name" value="Ribokinase-like"/>
</dbReference>
<dbReference type="Proteomes" id="UP001595799">
    <property type="component" value="Unassembled WGS sequence"/>
</dbReference>
<dbReference type="InterPro" id="IPR013749">
    <property type="entry name" value="PM/HMP-P_kinase-1"/>
</dbReference>
<evidence type="ECO:0000259" key="6">
    <source>
        <dbReference type="Pfam" id="PF08543"/>
    </source>
</evidence>
<dbReference type="RefSeq" id="WP_382420443.1">
    <property type="nucleotide sequence ID" value="NZ_JBHSCW010000001.1"/>
</dbReference>
<evidence type="ECO:0000256" key="5">
    <source>
        <dbReference type="ARBA" id="ARBA00022840"/>
    </source>
</evidence>
<organism evidence="7 8">
    <name type="scientific">Fodinicurvata halophila</name>
    <dbReference type="NCBI Taxonomy" id="1419723"/>
    <lineage>
        <taxon>Bacteria</taxon>
        <taxon>Pseudomonadati</taxon>
        <taxon>Pseudomonadota</taxon>
        <taxon>Alphaproteobacteria</taxon>
        <taxon>Rhodospirillales</taxon>
        <taxon>Rhodovibrionaceae</taxon>
        <taxon>Fodinicurvata</taxon>
    </lineage>
</organism>
<evidence type="ECO:0000256" key="2">
    <source>
        <dbReference type="ARBA" id="ARBA00022679"/>
    </source>
</evidence>
<evidence type="ECO:0000256" key="3">
    <source>
        <dbReference type="ARBA" id="ARBA00022741"/>
    </source>
</evidence>
<evidence type="ECO:0000256" key="1">
    <source>
        <dbReference type="ARBA" id="ARBA00012104"/>
    </source>
</evidence>
<proteinExistence type="predicted"/>
<feature type="domain" description="Pyridoxamine kinase/Phosphomethylpyrimidine kinase" evidence="6">
    <location>
        <begin position="73"/>
        <end position="260"/>
    </location>
</feature>
<dbReference type="Gene3D" id="3.40.1190.20">
    <property type="match status" value="1"/>
</dbReference>
<keyword evidence="3" id="KW-0547">Nucleotide-binding</keyword>